<evidence type="ECO:0000256" key="8">
    <source>
        <dbReference type="PIRSR" id="PIRSR602401-1"/>
    </source>
</evidence>
<dbReference type="SUPFAM" id="SSF48264">
    <property type="entry name" value="Cytochrome P450"/>
    <property type="match status" value="1"/>
</dbReference>
<organism evidence="11 12">
    <name type="scientific">Pholiota conissans</name>
    <dbReference type="NCBI Taxonomy" id="109636"/>
    <lineage>
        <taxon>Eukaryota</taxon>
        <taxon>Fungi</taxon>
        <taxon>Dikarya</taxon>
        <taxon>Basidiomycota</taxon>
        <taxon>Agaricomycotina</taxon>
        <taxon>Agaricomycetes</taxon>
        <taxon>Agaricomycetidae</taxon>
        <taxon>Agaricales</taxon>
        <taxon>Agaricineae</taxon>
        <taxon>Strophariaceae</taxon>
        <taxon>Pholiota</taxon>
    </lineage>
</organism>
<gene>
    <name evidence="11" type="ORF">BDN70DRAFT_976592</name>
</gene>
<keyword evidence="5 9" id="KW-0560">Oxidoreductase</keyword>
<dbReference type="GO" id="GO:0016705">
    <property type="term" value="F:oxidoreductase activity, acting on paired donors, with incorporation or reduction of molecular oxygen"/>
    <property type="evidence" value="ECO:0007669"/>
    <property type="project" value="InterPro"/>
</dbReference>
<dbReference type="InterPro" id="IPR001128">
    <property type="entry name" value="Cyt_P450"/>
</dbReference>
<name>A0A9P6CM56_9AGAR</name>
<comment type="caution">
    <text evidence="11">The sequence shown here is derived from an EMBL/GenBank/DDBJ whole genome shotgun (WGS) entry which is preliminary data.</text>
</comment>
<evidence type="ECO:0000256" key="9">
    <source>
        <dbReference type="RuleBase" id="RU000461"/>
    </source>
</evidence>
<dbReference type="GO" id="GO:0020037">
    <property type="term" value="F:heme binding"/>
    <property type="evidence" value="ECO:0007669"/>
    <property type="project" value="InterPro"/>
</dbReference>
<evidence type="ECO:0000256" key="4">
    <source>
        <dbReference type="ARBA" id="ARBA00022723"/>
    </source>
</evidence>
<dbReference type="GO" id="GO:0005506">
    <property type="term" value="F:iron ion binding"/>
    <property type="evidence" value="ECO:0007669"/>
    <property type="project" value="InterPro"/>
</dbReference>
<dbReference type="PRINTS" id="PR00463">
    <property type="entry name" value="EP450I"/>
</dbReference>
<keyword evidence="12" id="KW-1185">Reference proteome</keyword>
<keyword evidence="10" id="KW-0472">Membrane</keyword>
<keyword evidence="6 8" id="KW-0408">Iron</keyword>
<dbReference type="InterPro" id="IPR047146">
    <property type="entry name" value="Cyt_P450_E_CYP52_fungi"/>
</dbReference>
<dbReference type="InterPro" id="IPR036396">
    <property type="entry name" value="Cyt_P450_sf"/>
</dbReference>
<evidence type="ECO:0000256" key="10">
    <source>
        <dbReference type="SAM" id="Phobius"/>
    </source>
</evidence>
<dbReference type="PANTHER" id="PTHR24287">
    <property type="entry name" value="P450, PUTATIVE (EUROFUNG)-RELATED"/>
    <property type="match status" value="1"/>
</dbReference>
<evidence type="ECO:0000256" key="1">
    <source>
        <dbReference type="ARBA" id="ARBA00001971"/>
    </source>
</evidence>
<dbReference type="Pfam" id="PF00067">
    <property type="entry name" value="p450"/>
    <property type="match status" value="1"/>
</dbReference>
<evidence type="ECO:0000256" key="2">
    <source>
        <dbReference type="ARBA" id="ARBA00010617"/>
    </source>
</evidence>
<accession>A0A9P6CM56</accession>
<evidence type="ECO:0000313" key="11">
    <source>
        <dbReference type="EMBL" id="KAF9471382.1"/>
    </source>
</evidence>
<dbReference type="AlphaFoldDB" id="A0A9P6CM56"/>
<evidence type="ECO:0000256" key="6">
    <source>
        <dbReference type="ARBA" id="ARBA00023004"/>
    </source>
</evidence>
<keyword evidence="3 8" id="KW-0349">Heme</keyword>
<evidence type="ECO:0000256" key="3">
    <source>
        <dbReference type="ARBA" id="ARBA00022617"/>
    </source>
</evidence>
<proteinExistence type="inferred from homology"/>
<dbReference type="PANTHER" id="PTHR24287:SF1">
    <property type="entry name" value="P450, PUTATIVE (EUROFUNG)-RELATED"/>
    <property type="match status" value="1"/>
</dbReference>
<dbReference type="EMBL" id="MU155697">
    <property type="protein sequence ID" value="KAF9471382.1"/>
    <property type="molecule type" value="Genomic_DNA"/>
</dbReference>
<evidence type="ECO:0000256" key="5">
    <source>
        <dbReference type="ARBA" id="ARBA00023002"/>
    </source>
</evidence>
<comment type="cofactor">
    <cofactor evidence="1 8">
        <name>heme</name>
        <dbReference type="ChEBI" id="CHEBI:30413"/>
    </cofactor>
</comment>
<evidence type="ECO:0000313" key="12">
    <source>
        <dbReference type="Proteomes" id="UP000807469"/>
    </source>
</evidence>
<keyword evidence="10" id="KW-1133">Transmembrane helix</keyword>
<dbReference type="OrthoDB" id="1470350at2759"/>
<feature type="transmembrane region" description="Helical" evidence="10">
    <location>
        <begin position="9"/>
        <end position="27"/>
    </location>
</feature>
<dbReference type="PRINTS" id="PR00385">
    <property type="entry name" value="P450"/>
</dbReference>
<evidence type="ECO:0000256" key="7">
    <source>
        <dbReference type="ARBA" id="ARBA00023033"/>
    </source>
</evidence>
<dbReference type="GO" id="GO:0004497">
    <property type="term" value="F:monooxygenase activity"/>
    <property type="evidence" value="ECO:0007669"/>
    <property type="project" value="UniProtKB-KW"/>
</dbReference>
<keyword evidence="7 9" id="KW-0503">Monooxygenase</keyword>
<protein>
    <submittedName>
        <fullName evidence="11">Cytochrome P450</fullName>
    </submittedName>
</protein>
<feature type="binding site" description="axial binding residue" evidence="8">
    <location>
        <position position="540"/>
    </location>
    <ligand>
        <name>heme</name>
        <dbReference type="ChEBI" id="CHEBI:30413"/>
    </ligand>
    <ligandPart>
        <name>Fe</name>
        <dbReference type="ChEBI" id="CHEBI:18248"/>
    </ligandPart>
</feature>
<keyword evidence="10" id="KW-0812">Transmembrane</keyword>
<dbReference type="Gene3D" id="1.10.630.10">
    <property type="entry name" value="Cytochrome P450"/>
    <property type="match status" value="1"/>
</dbReference>
<dbReference type="InterPro" id="IPR017972">
    <property type="entry name" value="Cyt_P450_CS"/>
</dbReference>
<dbReference type="PROSITE" id="PS00086">
    <property type="entry name" value="CYTOCHROME_P450"/>
    <property type="match status" value="1"/>
</dbReference>
<keyword evidence="4 8" id="KW-0479">Metal-binding</keyword>
<dbReference type="InterPro" id="IPR002401">
    <property type="entry name" value="Cyt_P450_E_grp-I"/>
</dbReference>
<reference evidence="11" key="1">
    <citation type="submission" date="2020-11" db="EMBL/GenBank/DDBJ databases">
        <authorList>
            <consortium name="DOE Joint Genome Institute"/>
            <person name="Ahrendt S."/>
            <person name="Riley R."/>
            <person name="Andreopoulos W."/>
            <person name="Labutti K."/>
            <person name="Pangilinan J."/>
            <person name="Ruiz-Duenas F.J."/>
            <person name="Barrasa J.M."/>
            <person name="Sanchez-Garcia M."/>
            <person name="Camarero S."/>
            <person name="Miyauchi S."/>
            <person name="Serrano A."/>
            <person name="Linde D."/>
            <person name="Babiker R."/>
            <person name="Drula E."/>
            <person name="Ayuso-Fernandez I."/>
            <person name="Pacheco R."/>
            <person name="Padilla G."/>
            <person name="Ferreira P."/>
            <person name="Barriuso J."/>
            <person name="Kellner H."/>
            <person name="Castanera R."/>
            <person name="Alfaro M."/>
            <person name="Ramirez L."/>
            <person name="Pisabarro A.G."/>
            <person name="Kuo A."/>
            <person name="Tritt A."/>
            <person name="Lipzen A."/>
            <person name="He G."/>
            <person name="Yan M."/>
            <person name="Ng V."/>
            <person name="Cullen D."/>
            <person name="Martin F."/>
            <person name="Rosso M.-N."/>
            <person name="Henrissat B."/>
            <person name="Hibbett D."/>
            <person name="Martinez A.T."/>
            <person name="Grigoriev I.V."/>
        </authorList>
    </citation>
    <scope>NUCLEOTIDE SEQUENCE</scope>
    <source>
        <strain evidence="11">CIRM-BRFM 674</strain>
    </source>
</reference>
<comment type="similarity">
    <text evidence="2 9">Belongs to the cytochrome P450 family.</text>
</comment>
<dbReference type="Proteomes" id="UP000807469">
    <property type="component" value="Unassembled WGS sequence"/>
</dbReference>
<feature type="transmembrane region" description="Helical" evidence="10">
    <location>
        <begin position="33"/>
        <end position="58"/>
    </location>
</feature>
<sequence>MALPPGPAHLLRLLPYFALPSATLYAFLRISEIFFAVTLPLWFIAPATLLAKPGLFFLTRYYRKLRDRWDATVNEAILPPYVQESVLSAISKLADSIRTGYPADVMQEWADKYGNVTQFDILTKSSVITFEPEHVKASRVFANFQAILATKFESFEKGSIFKSQMNSLLGTGVFNVDGLFYVNTAIPVDIDLSFCYLGEMWKFHRSITRPFFTRERISDFEIYERNCDRSLGEARIRLEEGYSIDFQDLVSRFTLDSATEFLFGTTVGSLSAGIPYPPLSGAENPASFYDHPSNVFVKAFTEGQVRTAIRYSLGSDWPLGDDFWKDRVSPMRKVMDEFTEPLMREALLFREKRLFEGEGKKEGEEAALLEHLVNHTQDPSILRDELINLLVAGRDTTMCLLTFSFYMLAENPHIEKRLRDEIFEKVGQTGNPTYDQMREMKYMRAFLNEVLRLYPPVPLNMRASKEPVILPNSDRTKKPFYIPAGTQCFYPVINIHRRTDLWGPDALTFDPDRFLDVRLHKYLTPNPYIFCPFNAGPRICLGQQFAYHEATFYLVRLLQRFTAFRLDAGANEAPPDEWKACAGLKGTEKVRVMSHLTMYIKGGLWVTMKERSANDLDSELMQ</sequence>